<keyword evidence="3" id="KW-1185">Reference proteome</keyword>
<reference evidence="3" key="1">
    <citation type="journal article" date="2019" name="Int. J. Syst. Evol. Microbiol.">
        <title>The Global Catalogue of Microorganisms (GCM) 10K type strain sequencing project: providing services to taxonomists for standard genome sequencing and annotation.</title>
        <authorList>
            <consortium name="The Broad Institute Genomics Platform"/>
            <consortium name="The Broad Institute Genome Sequencing Center for Infectious Disease"/>
            <person name="Wu L."/>
            <person name="Ma J."/>
        </authorList>
    </citation>
    <scope>NUCLEOTIDE SEQUENCE [LARGE SCALE GENOMIC DNA]</scope>
    <source>
        <strain evidence="3">2902at01</strain>
    </source>
</reference>
<dbReference type="InterPro" id="IPR036388">
    <property type="entry name" value="WH-like_DNA-bd_sf"/>
</dbReference>
<dbReference type="InterPro" id="IPR005149">
    <property type="entry name" value="Tscrpt_reg_PadR_N"/>
</dbReference>
<evidence type="ECO:0000259" key="1">
    <source>
        <dbReference type="Pfam" id="PF03551"/>
    </source>
</evidence>
<evidence type="ECO:0000313" key="2">
    <source>
        <dbReference type="EMBL" id="MFC4106780.1"/>
    </source>
</evidence>
<dbReference type="PANTHER" id="PTHR43252:SF6">
    <property type="entry name" value="NEGATIVE TRANSCRIPTION REGULATOR PADR"/>
    <property type="match status" value="1"/>
</dbReference>
<dbReference type="Gene3D" id="1.10.10.10">
    <property type="entry name" value="Winged helix-like DNA-binding domain superfamily/Winged helix DNA-binding domain"/>
    <property type="match status" value="1"/>
</dbReference>
<sequence length="206" mass="23265">MMILGLVRWMQPVHGYDVRRELLSWNADEWANVQPGSIYHALRKLTEEGLLRAVATEQVGARPARTTYEVTAKGVDEFETLLRDQWWQLRTPTDPFAAAFSFLPAMPRDEAVAALRNRARLLRAASASMAASLESDWIRTSKPVHVAWLFELWQSRADAEATWCDRIAERVESGIPYLPEGLAGQGWAVVDDARRPSNGTDETDEK</sequence>
<dbReference type="RefSeq" id="WP_377545446.1">
    <property type="nucleotide sequence ID" value="NZ_JBHSBN010000007.1"/>
</dbReference>
<organism evidence="2 3">
    <name type="scientific">Micromonospora zhanjiangensis</name>
    <dbReference type="NCBI Taxonomy" id="1522057"/>
    <lineage>
        <taxon>Bacteria</taxon>
        <taxon>Bacillati</taxon>
        <taxon>Actinomycetota</taxon>
        <taxon>Actinomycetes</taxon>
        <taxon>Micromonosporales</taxon>
        <taxon>Micromonosporaceae</taxon>
        <taxon>Micromonospora</taxon>
    </lineage>
</organism>
<feature type="domain" description="Transcription regulator PadR N-terminal" evidence="1">
    <location>
        <begin position="3"/>
        <end position="79"/>
    </location>
</feature>
<dbReference type="EMBL" id="JBHSBN010000007">
    <property type="protein sequence ID" value="MFC4106780.1"/>
    <property type="molecule type" value="Genomic_DNA"/>
</dbReference>
<comment type="caution">
    <text evidence="2">The sequence shown here is derived from an EMBL/GenBank/DDBJ whole genome shotgun (WGS) entry which is preliminary data.</text>
</comment>
<dbReference type="InterPro" id="IPR036390">
    <property type="entry name" value="WH_DNA-bd_sf"/>
</dbReference>
<accession>A0ABV8KL11</accession>
<dbReference type="PANTHER" id="PTHR43252">
    <property type="entry name" value="TRANSCRIPTIONAL REGULATOR YQJI"/>
    <property type="match status" value="1"/>
</dbReference>
<dbReference type="SUPFAM" id="SSF46785">
    <property type="entry name" value="Winged helix' DNA-binding domain"/>
    <property type="match status" value="1"/>
</dbReference>
<evidence type="ECO:0000313" key="3">
    <source>
        <dbReference type="Proteomes" id="UP001595868"/>
    </source>
</evidence>
<name>A0ABV8KL11_9ACTN</name>
<proteinExistence type="predicted"/>
<dbReference type="Pfam" id="PF03551">
    <property type="entry name" value="PadR"/>
    <property type="match status" value="1"/>
</dbReference>
<dbReference type="Proteomes" id="UP001595868">
    <property type="component" value="Unassembled WGS sequence"/>
</dbReference>
<protein>
    <submittedName>
        <fullName evidence="2">PadR family transcriptional regulator</fullName>
    </submittedName>
</protein>
<gene>
    <name evidence="2" type="ORF">ACFOX0_12680</name>
</gene>